<keyword evidence="1 2" id="KW-0732">Signal</keyword>
<dbReference type="PANTHER" id="PTHR35936">
    <property type="entry name" value="MEMBRANE-BOUND LYTIC MUREIN TRANSGLYCOSYLASE F"/>
    <property type="match status" value="1"/>
</dbReference>
<reference evidence="5" key="1">
    <citation type="submission" date="2019-05" db="EMBL/GenBank/DDBJ databases">
        <title>Complete genome sequencing of Dialister sp. strain 5BBH33.</title>
        <authorList>
            <person name="Sakamoto M."/>
            <person name="Murakami T."/>
            <person name="Mori H."/>
        </authorList>
    </citation>
    <scope>NUCLEOTIDE SEQUENCE [LARGE SCALE GENOMIC DNA]</scope>
    <source>
        <strain evidence="5">5BBH33</strain>
    </source>
</reference>
<dbReference type="SUPFAM" id="SSF53850">
    <property type="entry name" value="Periplasmic binding protein-like II"/>
    <property type="match status" value="1"/>
</dbReference>
<sequence>MKKYWIGAAALLLAAGLTLSGCGNDSGRETGKIHAVTHANWKPFEYMKDGKITGFDAVFLEEAAKRAGLSAELGDAGWEALFEQIRSHQADLAISGITITKEREASYLFSKPYFISRQAILTRPDKDIRSAEDLKRSDIEAIAVQNGSTGQEALEKLLGKNAPVIKKTPMSIQMLIGGQADAIVGDETSLKSIQAQYPDQHLVIVYDDQAFKPEYFGILYAKDNTALKEKLDKAISSMVEDGTYSRLYEEWFKTKPDEKVLASLKK</sequence>
<evidence type="ECO:0000313" key="5">
    <source>
        <dbReference type="Proteomes" id="UP000320585"/>
    </source>
</evidence>
<feature type="signal peptide" evidence="2">
    <location>
        <begin position="1"/>
        <end position="20"/>
    </location>
</feature>
<dbReference type="EMBL" id="AP019697">
    <property type="protein sequence ID" value="BBK25357.1"/>
    <property type="molecule type" value="Genomic_DNA"/>
</dbReference>
<dbReference type="KEGG" id="dho:Dia5BBH33_12920"/>
<evidence type="ECO:0000256" key="2">
    <source>
        <dbReference type="SAM" id="SignalP"/>
    </source>
</evidence>
<organism evidence="4 5">
    <name type="scientific">Dialister hominis</name>
    <dbReference type="NCBI Taxonomy" id="2582419"/>
    <lineage>
        <taxon>Bacteria</taxon>
        <taxon>Bacillati</taxon>
        <taxon>Bacillota</taxon>
        <taxon>Negativicutes</taxon>
        <taxon>Veillonellales</taxon>
        <taxon>Veillonellaceae</taxon>
        <taxon>Dialister</taxon>
    </lineage>
</organism>
<dbReference type="InterPro" id="IPR001638">
    <property type="entry name" value="Solute-binding_3/MltF_N"/>
</dbReference>
<gene>
    <name evidence="4" type="ORF">Dia5BBH33_12920</name>
</gene>
<dbReference type="Pfam" id="PF00497">
    <property type="entry name" value="SBP_bac_3"/>
    <property type="match status" value="1"/>
</dbReference>
<keyword evidence="5" id="KW-1185">Reference proteome</keyword>
<evidence type="ECO:0000313" key="4">
    <source>
        <dbReference type="EMBL" id="BBK25357.1"/>
    </source>
</evidence>
<proteinExistence type="predicted"/>
<evidence type="ECO:0000256" key="1">
    <source>
        <dbReference type="ARBA" id="ARBA00022729"/>
    </source>
</evidence>
<dbReference type="GeneID" id="92716519"/>
<feature type="chain" id="PRO_5039126466" evidence="2">
    <location>
        <begin position="21"/>
        <end position="266"/>
    </location>
</feature>
<feature type="domain" description="Solute-binding protein family 3/N-terminal" evidence="3">
    <location>
        <begin position="32"/>
        <end position="255"/>
    </location>
</feature>
<dbReference type="Gene3D" id="3.40.190.10">
    <property type="entry name" value="Periplasmic binding protein-like II"/>
    <property type="match status" value="2"/>
</dbReference>
<dbReference type="PROSITE" id="PS51257">
    <property type="entry name" value="PROKAR_LIPOPROTEIN"/>
    <property type="match status" value="1"/>
</dbReference>
<dbReference type="PANTHER" id="PTHR35936:SF19">
    <property type="entry name" value="AMINO-ACID-BINDING PROTEIN YXEM-RELATED"/>
    <property type="match status" value="1"/>
</dbReference>
<dbReference type="AlphaFoldDB" id="A0A8D4UUQ8"/>
<accession>A0A8D4UUQ8</accession>
<dbReference type="RefSeq" id="WP_022381532.1">
    <property type="nucleotide sequence ID" value="NZ_AP019697.1"/>
</dbReference>
<dbReference type="SMART" id="SM00062">
    <property type="entry name" value="PBPb"/>
    <property type="match status" value="1"/>
</dbReference>
<protein>
    <submittedName>
        <fullName evidence="4">Basic amino acid ABC transporter substrate-binding protein</fullName>
    </submittedName>
</protein>
<evidence type="ECO:0000259" key="3">
    <source>
        <dbReference type="SMART" id="SM00062"/>
    </source>
</evidence>
<dbReference type="OrthoDB" id="9796330at2"/>
<name>A0A8D4UUQ8_9FIRM</name>
<dbReference type="Proteomes" id="UP000320585">
    <property type="component" value="Chromosome"/>
</dbReference>